<dbReference type="AlphaFoldDB" id="J3MFU2"/>
<name>J3MFU2_ORYBR</name>
<organism evidence="1">
    <name type="scientific">Oryza brachyantha</name>
    <name type="common">malo sina</name>
    <dbReference type="NCBI Taxonomy" id="4533"/>
    <lineage>
        <taxon>Eukaryota</taxon>
        <taxon>Viridiplantae</taxon>
        <taxon>Streptophyta</taxon>
        <taxon>Embryophyta</taxon>
        <taxon>Tracheophyta</taxon>
        <taxon>Spermatophyta</taxon>
        <taxon>Magnoliopsida</taxon>
        <taxon>Liliopsida</taxon>
        <taxon>Poales</taxon>
        <taxon>Poaceae</taxon>
        <taxon>BOP clade</taxon>
        <taxon>Oryzoideae</taxon>
        <taxon>Oryzeae</taxon>
        <taxon>Oryzinae</taxon>
        <taxon>Oryza</taxon>
    </lineage>
</organism>
<dbReference type="Proteomes" id="UP000006038">
    <property type="component" value="Chromosome 6"/>
</dbReference>
<dbReference type="OMA" id="ICVHQSA"/>
<protein>
    <submittedName>
        <fullName evidence="1">Uncharacterized protein</fullName>
    </submittedName>
</protein>
<accession>J3MFU2</accession>
<reference evidence="1" key="1">
    <citation type="journal article" date="2013" name="Nat. Commun.">
        <title>Whole-genome sequencing of Oryza brachyantha reveals mechanisms underlying Oryza genome evolution.</title>
        <authorList>
            <person name="Chen J."/>
            <person name="Huang Q."/>
            <person name="Gao D."/>
            <person name="Wang J."/>
            <person name="Lang Y."/>
            <person name="Liu T."/>
            <person name="Li B."/>
            <person name="Bai Z."/>
            <person name="Luis Goicoechea J."/>
            <person name="Liang C."/>
            <person name="Chen C."/>
            <person name="Zhang W."/>
            <person name="Sun S."/>
            <person name="Liao Y."/>
            <person name="Zhang X."/>
            <person name="Yang L."/>
            <person name="Song C."/>
            <person name="Wang M."/>
            <person name="Shi J."/>
            <person name="Liu G."/>
            <person name="Liu J."/>
            <person name="Zhou H."/>
            <person name="Zhou W."/>
            <person name="Yu Q."/>
            <person name="An N."/>
            <person name="Chen Y."/>
            <person name="Cai Q."/>
            <person name="Wang B."/>
            <person name="Liu B."/>
            <person name="Min J."/>
            <person name="Huang Y."/>
            <person name="Wu H."/>
            <person name="Li Z."/>
            <person name="Zhang Y."/>
            <person name="Yin Y."/>
            <person name="Song W."/>
            <person name="Jiang J."/>
            <person name="Jackson S.A."/>
            <person name="Wing R.A."/>
            <person name="Wang J."/>
            <person name="Chen M."/>
        </authorList>
    </citation>
    <scope>NUCLEOTIDE SEQUENCE [LARGE SCALE GENOMIC DNA]</scope>
    <source>
        <strain evidence="1">cv. IRGC 101232</strain>
    </source>
</reference>
<evidence type="ECO:0000313" key="2">
    <source>
        <dbReference type="Proteomes" id="UP000006038"/>
    </source>
</evidence>
<proteinExistence type="predicted"/>
<evidence type="ECO:0000313" key="1">
    <source>
        <dbReference type="EnsemblPlants" id="OB06G28860.1"/>
    </source>
</evidence>
<dbReference type="Gramene" id="OB06G28860.1">
    <property type="protein sequence ID" value="OB06G28860.1"/>
    <property type="gene ID" value="OB06G28860"/>
</dbReference>
<dbReference type="HOGENOM" id="CLU_1148744_0_0_1"/>
<sequence>MPPVSCNKDDLDELYEHVKASVVSVTTYNTDKYKLDFLTGFIIWSDRKHSLICVHQSAIDTKKTLYVHLTDGTIEKASMVQRSPSPSGHVVLMTTTESGQARKTVSFRTTEAMREDIFVIAEVEGGYRGFNMLTGTIISPSCKSKDPQSGEVILGSEHRFALSCAAANIIGAAVFDFNCLLVGTVSEFDDVSYDLNYALQSCHWVKQLEESLKAVNSKISLSKDMKINILETRKRKRNISKA</sequence>
<reference evidence="1" key="2">
    <citation type="submission" date="2013-04" db="UniProtKB">
        <authorList>
            <consortium name="EnsemblPlants"/>
        </authorList>
    </citation>
    <scope>IDENTIFICATION</scope>
</reference>
<dbReference type="EnsemblPlants" id="OB06G28860.1">
    <property type="protein sequence ID" value="OB06G28860.1"/>
    <property type="gene ID" value="OB06G28860"/>
</dbReference>
<keyword evidence="2" id="KW-1185">Reference proteome</keyword>